<protein>
    <submittedName>
        <fullName evidence="1">BnaC09g39530D protein</fullName>
    </submittedName>
</protein>
<reference evidence="1 2" key="1">
    <citation type="journal article" date="2014" name="Science">
        <title>Plant genetics. Early allopolyploid evolution in the post-Neolithic Brassica napus oilseed genome.</title>
        <authorList>
            <person name="Chalhoub B."/>
            <person name="Denoeud F."/>
            <person name="Liu S."/>
            <person name="Parkin I.A."/>
            <person name="Tang H."/>
            <person name="Wang X."/>
            <person name="Chiquet J."/>
            <person name="Belcram H."/>
            <person name="Tong C."/>
            <person name="Samans B."/>
            <person name="Correa M."/>
            <person name="Da Silva C."/>
            <person name="Just J."/>
            <person name="Falentin C."/>
            <person name="Koh C.S."/>
            <person name="Le Clainche I."/>
            <person name="Bernard M."/>
            <person name="Bento P."/>
            <person name="Noel B."/>
            <person name="Labadie K."/>
            <person name="Alberti A."/>
            <person name="Charles M."/>
            <person name="Arnaud D."/>
            <person name="Guo H."/>
            <person name="Daviaud C."/>
            <person name="Alamery S."/>
            <person name="Jabbari K."/>
            <person name="Zhao M."/>
            <person name="Edger P.P."/>
            <person name="Chelaifa H."/>
            <person name="Tack D."/>
            <person name="Lassalle G."/>
            <person name="Mestiri I."/>
            <person name="Schnel N."/>
            <person name="Le Paslier M.C."/>
            <person name="Fan G."/>
            <person name="Renault V."/>
            <person name="Bayer P.E."/>
            <person name="Golicz A.A."/>
            <person name="Manoli S."/>
            <person name="Lee T.H."/>
            <person name="Thi V.H."/>
            <person name="Chalabi S."/>
            <person name="Hu Q."/>
            <person name="Fan C."/>
            <person name="Tollenaere R."/>
            <person name="Lu Y."/>
            <person name="Battail C."/>
            <person name="Shen J."/>
            <person name="Sidebottom C.H."/>
            <person name="Wang X."/>
            <person name="Canaguier A."/>
            <person name="Chauveau A."/>
            <person name="Berard A."/>
            <person name="Deniot G."/>
            <person name="Guan M."/>
            <person name="Liu Z."/>
            <person name="Sun F."/>
            <person name="Lim Y.P."/>
            <person name="Lyons E."/>
            <person name="Town C.D."/>
            <person name="Bancroft I."/>
            <person name="Wang X."/>
            <person name="Meng J."/>
            <person name="Ma J."/>
            <person name="Pires J.C."/>
            <person name="King G.J."/>
            <person name="Brunel D."/>
            <person name="Delourme R."/>
            <person name="Renard M."/>
            <person name="Aury J.M."/>
            <person name="Adams K.L."/>
            <person name="Batley J."/>
            <person name="Snowdon R.J."/>
            <person name="Tost J."/>
            <person name="Edwards D."/>
            <person name="Zhou Y."/>
            <person name="Hua W."/>
            <person name="Sharpe A.G."/>
            <person name="Paterson A.H."/>
            <person name="Guan C."/>
            <person name="Wincker P."/>
        </authorList>
    </citation>
    <scope>NUCLEOTIDE SEQUENCE [LARGE SCALE GENOMIC DNA]</scope>
    <source>
        <strain evidence="2">cv. Darmor-bzh</strain>
    </source>
</reference>
<name>A0A078GLD9_BRANA</name>
<dbReference type="Gramene" id="CDY25438">
    <property type="protein sequence ID" value="CDY25438"/>
    <property type="gene ID" value="GSBRNA2T00032644001"/>
</dbReference>
<gene>
    <name evidence="1" type="primary">BnaC09g39530D</name>
    <name evidence="1" type="ORF">GSBRNA2T00032644001</name>
</gene>
<dbReference type="Proteomes" id="UP000028999">
    <property type="component" value="Unassembled WGS sequence"/>
</dbReference>
<keyword evidence="2" id="KW-1185">Reference proteome</keyword>
<organism evidence="1 2">
    <name type="scientific">Brassica napus</name>
    <name type="common">Rape</name>
    <dbReference type="NCBI Taxonomy" id="3708"/>
    <lineage>
        <taxon>Eukaryota</taxon>
        <taxon>Viridiplantae</taxon>
        <taxon>Streptophyta</taxon>
        <taxon>Embryophyta</taxon>
        <taxon>Tracheophyta</taxon>
        <taxon>Spermatophyta</taxon>
        <taxon>Magnoliopsida</taxon>
        <taxon>eudicotyledons</taxon>
        <taxon>Gunneridae</taxon>
        <taxon>Pentapetalae</taxon>
        <taxon>rosids</taxon>
        <taxon>malvids</taxon>
        <taxon>Brassicales</taxon>
        <taxon>Brassicaceae</taxon>
        <taxon>Brassiceae</taxon>
        <taxon>Brassica</taxon>
    </lineage>
</organism>
<sequence>MSRWFDPYWTVRPFCLPLNLQDTRIDNCFSSPWSSTDNVFIIHEINIDS</sequence>
<proteinExistence type="predicted"/>
<dbReference type="EMBL" id="LK032175">
    <property type="protein sequence ID" value="CDY25438.1"/>
    <property type="molecule type" value="Genomic_DNA"/>
</dbReference>
<dbReference type="AlphaFoldDB" id="A0A078GLD9"/>
<evidence type="ECO:0000313" key="2">
    <source>
        <dbReference type="Proteomes" id="UP000028999"/>
    </source>
</evidence>
<accession>A0A078GLD9</accession>
<evidence type="ECO:0000313" key="1">
    <source>
        <dbReference type="EMBL" id="CDY25438.1"/>
    </source>
</evidence>
<dbReference type="PaxDb" id="3708-A0A078GLD9"/>